<comment type="catalytic activity">
    <reaction evidence="28">
        <text>N-(15Z-tetracosenoyl)-taurine + H2O = (15Z)-tetracosenoate + taurine</text>
        <dbReference type="Rhea" id="RHEA:63160"/>
        <dbReference type="ChEBI" id="CHEBI:15377"/>
        <dbReference type="ChEBI" id="CHEBI:32392"/>
        <dbReference type="ChEBI" id="CHEBI:146198"/>
        <dbReference type="ChEBI" id="CHEBI:507393"/>
    </reaction>
    <physiologicalReaction direction="left-to-right" evidence="28">
        <dbReference type="Rhea" id="RHEA:63161"/>
    </physiologicalReaction>
</comment>
<sequence>MRYLEGVSEAFQNPWQFLLSFFLALLVILIVTKLLCKCAAKAQAKAKIREAQQRREVAMKKMEAAVERLKQQAPKVDPEHILSLSLKELAHQLRQGSLSPDSVLWVYMEKALKVHSELNCLTDYLEDCEVRVQELKQQPKEKRGLLYGVPVSLKDPYDYKGHDSTCGMAYFLGKPAEEDGVIVKVLKSQGAVPFVKTNIPQTLLSFDCSNPIFGQTVHPQNSKKTPGGSTGGEGALLASGGSIMGMGTDTGGSIRIPSAFCGIYGIKFTGYRISYNGVNSSIKGKKTVTTMAGPMAQDVDSLVLISQVLLSDYMYKLDPTVPPMPFRKEVYSSTQPLRIGYVETDGYTQPSPSMIRAVREVSEKLQAAGHEVIPFSVSRIEYMMKKLYVPGIYADGGKTLLEKLCGDIIDPSISSIISALQLPAFVKCLLSWILRPTVCLENRGWGFIKGMGTQRENGA</sequence>
<proteinExistence type="inferred from homology"/>
<comment type="catalytic activity">
    <reaction evidence="23">
        <text>N-(9Z-octadecenoyl)-taurine + H2O = taurine + (9Z)-octadecenoate</text>
        <dbReference type="Rhea" id="RHEA:63148"/>
        <dbReference type="ChEBI" id="CHEBI:15377"/>
        <dbReference type="ChEBI" id="CHEBI:30823"/>
        <dbReference type="ChEBI" id="CHEBI:146191"/>
        <dbReference type="ChEBI" id="CHEBI:507393"/>
    </reaction>
    <physiologicalReaction direction="left-to-right" evidence="23">
        <dbReference type="Rhea" id="RHEA:63149"/>
    </physiologicalReaction>
</comment>
<comment type="catalytic activity">
    <reaction evidence="8">
        <text>(9Z)-octadecenoate + glycine = N-(9Z-octadecenoyl)glycine + H2O</text>
        <dbReference type="Rhea" id="RHEA:51316"/>
        <dbReference type="ChEBI" id="CHEBI:15377"/>
        <dbReference type="ChEBI" id="CHEBI:30823"/>
        <dbReference type="ChEBI" id="CHEBI:57305"/>
        <dbReference type="ChEBI" id="CHEBI:133992"/>
    </reaction>
    <physiologicalReaction direction="right-to-left" evidence="8">
        <dbReference type="Rhea" id="RHEA:51318"/>
    </physiologicalReaction>
</comment>
<evidence type="ECO:0000256" key="9">
    <source>
        <dbReference type="ARBA" id="ARBA00047476"/>
    </source>
</evidence>
<dbReference type="HOGENOM" id="CLU_2157531_0_0_1"/>
<dbReference type="Pfam" id="PF01425">
    <property type="entry name" value="Amidase"/>
    <property type="match status" value="1"/>
</dbReference>
<comment type="catalytic activity">
    <reaction evidence="33">
        <text>(15Z)-tetracosenamide + H2O = (15Z)-tetracosenoate + NH4(+)</text>
        <dbReference type="Rhea" id="RHEA:63028"/>
        <dbReference type="ChEBI" id="CHEBI:15377"/>
        <dbReference type="ChEBI" id="CHEBI:28938"/>
        <dbReference type="ChEBI" id="CHEBI:32392"/>
        <dbReference type="ChEBI" id="CHEBI:146166"/>
    </reaction>
    <physiologicalReaction direction="left-to-right" evidence="33">
        <dbReference type="Rhea" id="RHEA:63029"/>
    </physiologicalReaction>
</comment>
<evidence type="ECO:0000256" key="16">
    <source>
        <dbReference type="ARBA" id="ARBA00050992"/>
    </source>
</evidence>
<keyword evidence="6" id="KW-0442">Lipid degradation</keyword>
<protein>
    <recommendedName>
        <fullName evidence="34">Fatty-acid amide hydrolase 1</fullName>
        <ecNumber evidence="3">3.5.1.99</ecNumber>
    </recommendedName>
    <alternativeName>
        <fullName evidence="37">Anandamide amidohydrolase 1</fullName>
    </alternativeName>
    <alternativeName>
        <fullName evidence="35">Fatty acid ester hydrolase</fullName>
    </alternativeName>
    <alternativeName>
        <fullName evidence="36">Oleamide hydrolase 1</fullName>
    </alternativeName>
</protein>
<dbReference type="OMA" id="PRIDYVM"/>
<feature type="domain" description="Amidase" evidence="40">
    <location>
        <begin position="106"/>
        <end position="419"/>
    </location>
</feature>
<keyword evidence="38" id="KW-0175">Coiled coil</keyword>
<evidence type="ECO:0000256" key="19">
    <source>
        <dbReference type="ARBA" id="ARBA00051346"/>
    </source>
</evidence>
<comment type="catalytic activity">
    <reaction evidence="32">
        <text>(8Z,11Z,14Z)-eicosatrienamide + H2O = (8Z,11Z,14Z)-eicosatrienoate + NH4(+)</text>
        <dbReference type="Rhea" id="RHEA:62996"/>
        <dbReference type="ChEBI" id="CHEBI:15377"/>
        <dbReference type="ChEBI" id="CHEBI:28938"/>
        <dbReference type="ChEBI" id="CHEBI:71589"/>
        <dbReference type="ChEBI" id="CHEBI:146163"/>
    </reaction>
    <physiologicalReaction direction="left-to-right" evidence="32">
        <dbReference type="Rhea" id="RHEA:62997"/>
    </physiologicalReaction>
</comment>
<comment type="similarity">
    <text evidence="2">Belongs to the amidase family.</text>
</comment>
<dbReference type="PANTHER" id="PTHR45847">
    <property type="entry name" value="FATTY ACID AMIDE HYDROLASE"/>
    <property type="match status" value="1"/>
</dbReference>
<comment type="catalytic activity">
    <reaction evidence="29">
        <text>N-tricosanoyl-taurine + H2O = tricosanoate + taurine</text>
        <dbReference type="Rhea" id="RHEA:63164"/>
        <dbReference type="ChEBI" id="CHEBI:15377"/>
        <dbReference type="ChEBI" id="CHEBI:79007"/>
        <dbReference type="ChEBI" id="CHEBI:146197"/>
        <dbReference type="ChEBI" id="CHEBI:507393"/>
    </reaction>
    <physiologicalReaction direction="left-to-right" evidence="29">
        <dbReference type="Rhea" id="RHEA:63165"/>
    </physiologicalReaction>
</comment>
<evidence type="ECO:0000256" key="8">
    <source>
        <dbReference type="ARBA" id="ARBA00047450"/>
    </source>
</evidence>
<dbReference type="PANTHER" id="PTHR45847:SF8">
    <property type="entry name" value="FATTY ACID AMIDE HYDROLASE-RELATED"/>
    <property type="match status" value="1"/>
</dbReference>
<evidence type="ECO:0000256" key="21">
    <source>
        <dbReference type="ARBA" id="ARBA00051492"/>
    </source>
</evidence>
<keyword evidence="39" id="KW-0812">Transmembrane</keyword>
<evidence type="ECO:0000256" key="35">
    <source>
        <dbReference type="ARBA" id="ARBA00077111"/>
    </source>
</evidence>
<keyword evidence="5" id="KW-0378">Hydrolase</keyword>
<comment type="catalytic activity">
    <reaction evidence="31">
        <text>(11Z,14Z,17Z)-eicosatrienamide + H2O = (11Z,14Z,17Z)-eicosatrienoate + NH4(+)</text>
        <dbReference type="Rhea" id="RHEA:63000"/>
        <dbReference type="ChEBI" id="CHEBI:15377"/>
        <dbReference type="ChEBI" id="CHEBI:28938"/>
        <dbReference type="ChEBI" id="CHEBI:77223"/>
        <dbReference type="ChEBI" id="CHEBI:146164"/>
    </reaction>
    <physiologicalReaction direction="left-to-right" evidence="31">
        <dbReference type="Rhea" id="RHEA:63001"/>
    </physiologicalReaction>
</comment>
<evidence type="ECO:0000256" key="34">
    <source>
        <dbReference type="ARBA" id="ARBA00073178"/>
    </source>
</evidence>
<comment type="catalytic activity">
    <reaction evidence="24">
        <text>(9Z,12Z,15Z)-octadecatrienamide + H2O = (9Z,12Z,15Z)-octadecatrienoate + NH4(+)</text>
        <dbReference type="Rhea" id="RHEA:62976"/>
        <dbReference type="ChEBI" id="CHEBI:15377"/>
        <dbReference type="ChEBI" id="CHEBI:28938"/>
        <dbReference type="ChEBI" id="CHEBI:32387"/>
        <dbReference type="ChEBI" id="CHEBI:142684"/>
    </reaction>
    <physiologicalReaction direction="left-to-right" evidence="24">
        <dbReference type="Rhea" id="RHEA:62977"/>
    </physiologicalReaction>
</comment>
<evidence type="ECO:0000256" key="33">
    <source>
        <dbReference type="ARBA" id="ARBA00052906"/>
    </source>
</evidence>
<evidence type="ECO:0000256" key="18">
    <source>
        <dbReference type="ARBA" id="ARBA00051311"/>
    </source>
</evidence>
<evidence type="ECO:0000256" key="22">
    <source>
        <dbReference type="ARBA" id="ARBA00051914"/>
    </source>
</evidence>
<name>K7E4G9_MONDO</name>
<evidence type="ECO:0000256" key="20">
    <source>
        <dbReference type="ARBA" id="ARBA00051454"/>
    </source>
</evidence>
<dbReference type="GO" id="GO:0009062">
    <property type="term" value="P:fatty acid catabolic process"/>
    <property type="evidence" value="ECO:0000318"/>
    <property type="project" value="GO_Central"/>
</dbReference>
<comment type="catalytic activity">
    <reaction evidence="10">
        <text>N-(9Z-octadecenoyl) ethanolamine + H2O = ethanolamine + (9Z)-octadecenoate</text>
        <dbReference type="Rhea" id="RHEA:45060"/>
        <dbReference type="ChEBI" id="CHEBI:15377"/>
        <dbReference type="ChEBI" id="CHEBI:30823"/>
        <dbReference type="ChEBI" id="CHEBI:57603"/>
        <dbReference type="ChEBI" id="CHEBI:71466"/>
    </reaction>
    <physiologicalReaction direction="left-to-right" evidence="10">
        <dbReference type="Rhea" id="RHEA:45061"/>
    </physiologicalReaction>
</comment>
<reference evidence="41" key="2">
    <citation type="submission" date="2025-08" db="UniProtKB">
        <authorList>
            <consortium name="Ensembl"/>
        </authorList>
    </citation>
    <scope>IDENTIFICATION</scope>
</reference>
<evidence type="ECO:0000313" key="41">
    <source>
        <dbReference type="Ensembl" id="ENSMODP00000040671.2"/>
    </source>
</evidence>
<evidence type="ECO:0000256" key="3">
    <source>
        <dbReference type="ARBA" id="ARBA00012112"/>
    </source>
</evidence>
<comment type="catalytic activity">
    <reaction evidence="19">
        <text>N-(9Z-hexadecenoyl) ethanolamine + H2O = (9Z)-hexadecenoate + ethanolamine</text>
        <dbReference type="Rhea" id="RHEA:35563"/>
        <dbReference type="ChEBI" id="CHEBI:15377"/>
        <dbReference type="ChEBI" id="CHEBI:32372"/>
        <dbReference type="ChEBI" id="CHEBI:57603"/>
        <dbReference type="ChEBI" id="CHEBI:71465"/>
    </reaction>
    <physiologicalReaction direction="left-to-right" evidence="19">
        <dbReference type="Rhea" id="RHEA:35564"/>
    </physiologicalReaction>
</comment>
<dbReference type="STRING" id="13616.ENSMODP00000040671"/>
<comment type="catalytic activity">
    <reaction evidence="9">
        <text>2-(5Z,8Z,11Z,14Z-eicosatetraenoyl)-glycerol + H2O = glycerol + (5Z,8Z,11Z,14Z)-eicosatetraenoate + H(+)</text>
        <dbReference type="Rhea" id="RHEA:26132"/>
        <dbReference type="ChEBI" id="CHEBI:15377"/>
        <dbReference type="ChEBI" id="CHEBI:15378"/>
        <dbReference type="ChEBI" id="CHEBI:17754"/>
        <dbReference type="ChEBI" id="CHEBI:32395"/>
        <dbReference type="ChEBI" id="CHEBI:52392"/>
    </reaction>
    <physiologicalReaction direction="left-to-right" evidence="9">
        <dbReference type="Rhea" id="RHEA:26133"/>
    </physiologicalReaction>
</comment>
<evidence type="ECO:0000256" key="39">
    <source>
        <dbReference type="SAM" id="Phobius"/>
    </source>
</evidence>
<evidence type="ECO:0000256" key="23">
    <source>
        <dbReference type="ARBA" id="ARBA00052289"/>
    </source>
</evidence>
<evidence type="ECO:0000256" key="15">
    <source>
        <dbReference type="ARBA" id="ARBA00050766"/>
    </source>
</evidence>
<dbReference type="InterPro" id="IPR052096">
    <property type="entry name" value="Endocannabinoid_amidase"/>
</dbReference>
<dbReference type="FunFam" id="3.90.1300.10:FF:000001">
    <property type="entry name" value="Fatty-acid amide hydrolase 1"/>
    <property type="match status" value="1"/>
</dbReference>
<reference evidence="41 42" key="1">
    <citation type="journal article" date="2007" name="Nature">
        <title>Genome of the marsupial Monodelphis domestica reveals innovation in non-coding sequences.</title>
        <authorList>
            <person name="Mikkelsen T.S."/>
            <person name="Wakefield M.J."/>
            <person name="Aken B."/>
            <person name="Amemiya C.T."/>
            <person name="Chang J.L."/>
            <person name="Duke S."/>
            <person name="Garber M."/>
            <person name="Gentles A.J."/>
            <person name="Goodstadt L."/>
            <person name="Heger A."/>
            <person name="Jurka J."/>
            <person name="Kamal M."/>
            <person name="Mauceli E."/>
            <person name="Searle S.M."/>
            <person name="Sharpe T."/>
            <person name="Baker M.L."/>
            <person name="Batzer M.A."/>
            <person name="Benos P.V."/>
            <person name="Belov K."/>
            <person name="Clamp M."/>
            <person name="Cook A."/>
            <person name="Cuff J."/>
            <person name="Das R."/>
            <person name="Davidow L."/>
            <person name="Deakin J.E."/>
            <person name="Fazzari M.J."/>
            <person name="Glass J.L."/>
            <person name="Grabherr M."/>
            <person name="Greally J.M."/>
            <person name="Gu W."/>
            <person name="Hore T.A."/>
            <person name="Huttley G.A."/>
            <person name="Kleber M."/>
            <person name="Jirtle R.L."/>
            <person name="Koina E."/>
            <person name="Lee J.T."/>
            <person name="Mahony S."/>
            <person name="Marra M.A."/>
            <person name="Miller R.D."/>
            <person name="Nicholls R.D."/>
            <person name="Oda M."/>
            <person name="Papenfuss A.T."/>
            <person name="Parra Z.E."/>
            <person name="Pollock D.D."/>
            <person name="Ray D.A."/>
            <person name="Schein J.E."/>
            <person name="Speed T.P."/>
            <person name="Thompson K."/>
            <person name="VandeBerg J.L."/>
            <person name="Wade C.M."/>
            <person name="Walker J.A."/>
            <person name="Waters P.D."/>
            <person name="Webber C."/>
            <person name="Weidman J.R."/>
            <person name="Xie X."/>
            <person name="Zody M.C."/>
            <person name="Baldwin J."/>
            <person name="Abdouelleil A."/>
            <person name="Abdulkadir J."/>
            <person name="Abebe A."/>
            <person name="Abera B."/>
            <person name="Abreu J."/>
            <person name="Acer S.C."/>
            <person name="Aftuck L."/>
            <person name="Alexander A."/>
            <person name="An P."/>
            <person name="Anderson E."/>
            <person name="Anderson S."/>
            <person name="Arachi H."/>
            <person name="Azer M."/>
            <person name="Bachantsang P."/>
            <person name="Barry A."/>
            <person name="Bayul T."/>
            <person name="Berlin A."/>
            <person name="Bessette D."/>
            <person name="Bloom T."/>
            <person name="Bloom T."/>
            <person name="Boguslavskiy L."/>
            <person name="Bonnet C."/>
            <person name="Boukhgalter B."/>
            <person name="Bourzgui I."/>
            <person name="Brown A."/>
            <person name="Cahill P."/>
            <person name="Channer S."/>
            <person name="Cheshatsang Y."/>
            <person name="Chuda L."/>
            <person name="Citroen M."/>
            <person name="Collymore A."/>
            <person name="Cooke P."/>
            <person name="Costello M."/>
            <person name="D'Aco K."/>
            <person name="Daza R."/>
            <person name="De Haan G."/>
            <person name="DeGray S."/>
            <person name="DeMaso C."/>
            <person name="Dhargay N."/>
            <person name="Dooley K."/>
            <person name="Dooley E."/>
            <person name="Doricent M."/>
            <person name="Dorje P."/>
            <person name="Dorjee K."/>
            <person name="Dupes A."/>
            <person name="Elong R."/>
            <person name="Falk J."/>
            <person name="Farina A."/>
            <person name="Faro S."/>
            <person name="Ferguson D."/>
            <person name="Fisher S."/>
            <person name="Foley C.D."/>
            <person name="Franke A."/>
            <person name="Friedrich D."/>
            <person name="Gadbois L."/>
            <person name="Gearin G."/>
            <person name="Gearin C.R."/>
            <person name="Giannoukos G."/>
            <person name="Goode T."/>
            <person name="Graham J."/>
            <person name="Grandbois E."/>
            <person name="Grewal S."/>
            <person name="Gyaltsen K."/>
            <person name="Hafez N."/>
            <person name="Hagos B."/>
            <person name="Hall J."/>
            <person name="Henson C."/>
            <person name="Hollinger A."/>
            <person name="Honan T."/>
            <person name="Huard M.D."/>
            <person name="Hughes L."/>
            <person name="Hurhula B."/>
            <person name="Husby M.E."/>
            <person name="Kamat A."/>
            <person name="Kanga B."/>
            <person name="Kashin S."/>
            <person name="Khazanovich D."/>
            <person name="Kisner P."/>
            <person name="Lance K."/>
            <person name="Lara M."/>
            <person name="Lee W."/>
            <person name="Lennon N."/>
            <person name="Letendre F."/>
            <person name="LeVine R."/>
            <person name="Lipovsky A."/>
            <person name="Liu X."/>
            <person name="Liu J."/>
            <person name="Liu S."/>
            <person name="Lokyitsang T."/>
            <person name="Lokyitsang Y."/>
            <person name="Lubonja R."/>
            <person name="Lui A."/>
            <person name="MacDonald P."/>
            <person name="Magnisalis V."/>
            <person name="Maru K."/>
            <person name="Matthews C."/>
            <person name="McCusker W."/>
            <person name="McDonough S."/>
            <person name="Mehta T."/>
            <person name="Meldrim J."/>
            <person name="Meneus L."/>
            <person name="Mihai O."/>
            <person name="Mihalev A."/>
            <person name="Mihova T."/>
            <person name="Mittelman R."/>
            <person name="Mlenga V."/>
            <person name="Montmayeur A."/>
            <person name="Mulrain L."/>
            <person name="Navidi A."/>
            <person name="Naylor J."/>
            <person name="Negash T."/>
            <person name="Nguyen T."/>
            <person name="Nguyen N."/>
            <person name="Nicol R."/>
            <person name="Norbu C."/>
            <person name="Norbu N."/>
            <person name="Novod N."/>
            <person name="O'Neill B."/>
            <person name="Osman S."/>
            <person name="Markiewicz E."/>
            <person name="Oyono O.L."/>
            <person name="Patti C."/>
            <person name="Phunkhang P."/>
            <person name="Pierre F."/>
            <person name="Priest M."/>
            <person name="Raghuraman S."/>
            <person name="Rege F."/>
            <person name="Reyes R."/>
            <person name="Rise C."/>
            <person name="Rogov P."/>
            <person name="Ross K."/>
            <person name="Ryan E."/>
            <person name="Settipalli S."/>
            <person name="Shea T."/>
            <person name="Sherpa N."/>
            <person name="Shi L."/>
            <person name="Shih D."/>
            <person name="Sparrow T."/>
            <person name="Spaulding J."/>
            <person name="Stalker J."/>
            <person name="Stange-Thomann N."/>
            <person name="Stavropoulos S."/>
            <person name="Stone C."/>
            <person name="Strader C."/>
            <person name="Tesfaye S."/>
            <person name="Thomson T."/>
            <person name="Thoulutsang Y."/>
            <person name="Thoulutsang D."/>
            <person name="Topham K."/>
            <person name="Topping I."/>
            <person name="Tsamla T."/>
            <person name="Vassiliev H."/>
            <person name="Vo A."/>
            <person name="Wangchuk T."/>
            <person name="Wangdi T."/>
            <person name="Weiand M."/>
            <person name="Wilkinson J."/>
            <person name="Wilson A."/>
            <person name="Yadav S."/>
            <person name="Young G."/>
            <person name="Yu Q."/>
            <person name="Zembek L."/>
            <person name="Zhong D."/>
            <person name="Zimmer A."/>
            <person name="Zwirko Z."/>
            <person name="Jaffe D.B."/>
            <person name="Alvarez P."/>
            <person name="Brockman W."/>
            <person name="Butler J."/>
            <person name="Chin C."/>
            <person name="Gnerre S."/>
            <person name="MacCallum I."/>
            <person name="Graves J.A."/>
            <person name="Ponting C.P."/>
            <person name="Breen M."/>
            <person name="Samollow P.B."/>
            <person name="Lander E.S."/>
            <person name="Lindblad-Toh K."/>
        </authorList>
    </citation>
    <scope>NUCLEOTIDE SEQUENCE [LARGE SCALE GENOMIC DNA]</scope>
</reference>
<feature type="transmembrane region" description="Helical" evidence="39">
    <location>
        <begin position="15"/>
        <end position="36"/>
    </location>
</feature>
<dbReference type="Proteomes" id="UP000002280">
    <property type="component" value="Chromosome 2"/>
</dbReference>
<evidence type="ECO:0000256" key="5">
    <source>
        <dbReference type="ARBA" id="ARBA00022801"/>
    </source>
</evidence>
<evidence type="ECO:0000256" key="17">
    <source>
        <dbReference type="ARBA" id="ARBA00051200"/>
    </source>
</evidence>
<comment type="catalytic activity">
    <reaction evidence="26">
        <text>N-docosanoyl-ethanolamine + H2O = docosanoate + ethanolamine</text>
        <dbReference type="Rhea" id="RHEA:63128"/>
        <dbReference type="ChEBI" id="CHEBI:15377"/>
        <dbReference type="ChEBI" id="CHEBI:23858"/>
        <dbReference type="ChEBI" id="CHEBI:57603"/>
        <dbReference type="ChEBI" id="CHEBI:146186"/>
    </reaction>
    <physiologicalReaction direction="left-to-right" evidence="26">
        <dbReference type="Rhea" id="RHEA:63129"/>
    </physiologicalReaction>
</comment>
<dbReference type="InterPro" id="IPR036928">
    <property type="entry name" value="AS_sf"/>
</dbReference>
<dbReference type="InterPro" id="IPR023631">
    <property type="entry name" value="Amidase_dom"/>
</dbReference>
<comment type="catalytic activity">
    <reaction evidence="27">
        <text>(6Z)-octadecenamide + H2O = (6Z)-octadecenoate + NH4(+)</text>
        <dbReference type="Rhea" id="RHEA:63008"/>
        <dbReference type="ChEBI" id="CHEBI:15377"/>
        <dbReference type="ChEBI" id="CHEBI:28938"/>
        <dbReference type="ChEBI" id="CHEBI:32375"/>
        <dbReference type="ChEBI" id="CHEBI:146168"/>
    </reaction>
    <physiologicalReaction direction="left-to-right" evidence="27">
        <dbReference type="Rhea" id="RHEA:63009"/>
    </physiologicalReaction>
</comment>
<evidence type="ECO:0000256" key="4">
    <source>
        <dbReference type="ARBA" id="ARBA00022553"/>
    </source>
</evidence>
<feature type="coiled-coil region" evidence="38">
    <location>
        <begin position="41"/>
        <end position="72"/>
    </location>
</feature>
<keyword evidence="7" id="KW-0443">Lipid metabolism</keyword>
<evidence type="ECO:0000256" key="38">
    <source>
        <dbReference type="SAM" id="Coils"/>
    </source>
</evidence>
<evidence type="ECO:0000256" key="13">
    <source>
        <dbReference type="ARBA" id="ARBA00050403"/>
    </source>
</evidence>
<dbReference type="Gene3D" id="3.90.1300.10">
    <property type="entry name" value="Amidase signature (AS) domain"/>
    <property type="match status" value="1"/>
</dbReference>
<comment type="catalytic activity">
    <reaction evidence="14">
        <text>1-O-methyl-(5Z,8Z,11Z,14Z)-eicosatetraenoate + H2O = methanol + (5Z,8Z,11Z,14Z)-eicosatetraenoate + H(+)</text>
        <dbReference type="Rhea" id="RHEA:63052"/>
        <dbReference type="ChEBI" id="CHEBI:15377"/>
        <dbReference type="ChEBI" id="CHEBI:15378"/>
        <dbReference type="ChEBI" id="CHEBI:17790"/>
        <dbReference type="ChEBI" id="CHEBI:32395"/>
        <dbReference type="ChEBI" id="CHEBI:78033"/>
    </reaction>
    <physiologicalReaction direction="left-to-right" evidence="14">
        <dbReference type="Rhea" id="RHEA:63053"/>
    </physiologicalReaction>
</comment>
<comment type="catalytic activity">
    <reaction evidence="1">
        <text>(9Z)-octadecenamide + H2O = (9Z)-octadecenoate + NH4(+)</text>
        <dbReference type="Rhea" id="RHEA:26506"/>
        <dbReference type="ChEBI" id="CHEBI:15377"/>
        <dbReference type="ChEBI" id="CHEBI:28938"/>
        <dbReference type="ChEBI" id="CHEBI:30823"/>
        <dbReference type="ChEBI" id="CHEBI:116314"/>
        <dbReference type="EC" id="3.5.1.99"/>
    </reaction>
    <physiologicalReaction direction="left-to-right" evidence="1">
        <dbReference type="Rhea" id="RHEA:26507"/>
    </physiologicalReaction>
</comment>
<dbReference type="eggNOG" id="KOG1212">
    <property type="taxonomic scope" value="Eukaryota"/>
</dbReference>
<comment type="catalytic activity">
    <reaction evidence="12">
        <text>N-(5Z,8Z,11Z,14Z-eicosatetraenoyl)-L-serine + H2O = (5Z,8Z,11Z,14Z)-eicosatetraenoate + L-serine</text>
        <dbReference type="Rhea" id="RHEA:64116"/>
        <dbReference type="ChEBI" id="CHEBI:15377"/>
        <dbReference type="ChEBI" id="CHEBI:32395"/>
        <dbReference type="ChEBI" id="CHEBI:33384"/>
        <dbReference type="ChEBI" id="CHEBI:149697"/>
    </reaction>
    <physiologicalReaction direction="left-to-right" evidence="12">
        <dbReference type="Rhea" id="RHEA:64117"/>
    </physiologicalReaction>
</comment>
<reference evidence="41" key="3">
    <citation type="submission" date="2025-09" db="UniProtKB">
        <authorList>
            <consortium name="Ensembl"/>
        </authorList>
    </citation>
    <scope>IDENTIFICATION</scope>
</reference>
<evidence type="ECO:0000256" key="30">
    <source>
        <dbReference type="ARBA" id="ARBA00052709"/>
    </source>
</evidence>
<evidence type="ECO:0000256" key="24">
    <source>
        <dbReference type="ARBA" id="ARBA00052337"/>
    </source>
</evidence>
<evidence type="ECO:0000256" key="11">
    <source>
        <dbReference type="ARBA" id="ARBA00048606"/>
    </source>
</evidence>
<comment type="catalytic activity">
    <reaction evidence="20">
        <text>N-octadecanoyl ethanolamine + H2O = octadecanoate + ethanolamine</text>
        <dbReference type="Rhea" id="RHEA:63124"/>
        <dbReference type="ChEBI" id="CHEBI:15377"/>
        <dbReference type="ChEBI" id="CHEBI:25629"/>
        <dbReference type="ChEBI" id="CHEBI:57603"/>
        <dbReference type="ChEBI" id="CHEBI:85299"/>
    </reaction>
    <physiologicalReaction direction="left-to-right" evidence="20">
        <dbReference type="Rhea" id="RHEA:63125"/>
    </physiologicalReaction>
</comment>
<keyword evidence="39" id="KW-1133">Transmembrane helix</keyword>
<evidence type="ECO:0000256" key="12">
    <source>
        <dbReference type="ARBA" id="ARBA00050294"/>
    </source>
</evidence>
<comment type="catalytic activity">
    <reaction evidence="13">
        <text>(11Z,14Z)-eicosadienamide + H2O = (11Z,14Z)-eicosadienoate + NH4(+)</text>
        <dbReference type="Rhea" id="RHEA:63004"/>
        <dbReference type="ChEBI" id="CHEBI:15377"/>
        <dbReference type="ChEBI" id="CHEBI:28938"/>
        <dbReference type="ChEBI" id="CHEBI:77220"/>
        <dbReference type="ChEBI" id="CHEBI:146165"/>
    </reaction>
    <physiologicalReaction direction="left-to-right" evidence="13">
        <dbReference type="Rhea" id="RHEA:63005"/>
    </physiologicalReaction>
</comment>
<evidence type="ECO:0000256" key="37">
    <source>
        <dbReference type="ARBA" id="ARBA00077216"/>
    </source>
</evidence>
<evidence type="ECO:0000256" key="26">
    <source>
        <dbReference type="ARBA" id="ARBA00052458"/>
    </source>
</evidence>
<evidence type="ECO:0000256" key="29">
    <source>
        <dbReference type="ARBA" id="ARBA00052634"/>
    </source>
</evidence>
<evidence type="ECO:0000256" key="31">
    <source>
        <dbReference type="ARBA" id="ARBA00052818"/>
    </source>
</evidence>
<dbReference type="AlphaFoldDB" id="K7E4G9"/>
<dbReference type="EC" id="3.5.1.99" evidence="3"/>
<evidence type="ECO:0000256" key="2">
    <source>
        <dbReference type="ARBA" id="ARBA00009199"/>
    </source>
</evidence>
<dbReference type="Ensembl" id="ENSMODT00000043778.2">
    <property type="protein sequence ID" value="ENSMODP00000040671.2"/>
    <property type="gene ID" value="ENSMODG00000029161.2"/>
</dbReference>
<evidence type="ECO:0000256" key="10">
    <source>
        <dbReference type="ARBA" id="ARBA00048052"/>
    </source>
</evidence>
<keyword evidence="39" id="KW-0472">Membrane</keyword>
<evidence type="ECO:0000256" key="27">
    <source>
        <dbReference type="ARBA" id="ARBA00052512"/>
    </source>
</evidence>
<comment type="catalytic activity">
    <reaction evidence="30">
        <text>N-(5Z,8Z,11Z,14Z)-eicosatetraenoyl-glycine + H2O = (5Z,8Z,11Z,14Z)-eicosatetraenoate + glycine</text>
        <dbReference type="Rhea" id="RHEA:64108"/>
        <dbReference type="ChEBI" id="CHEBI:15377"/>
        <dbReference type="ChEBI" id="CHEBI:32395"/>
        <dbReference type="ChEBI" id="CHEBI:57305"/>
        <dbReference type="ChEBI" id="CHEBI:59002"/>
    </reaction>
    <physiologicalReaction direction="left-to-right" evidence="30">
        <dbReference type="Rhea" id="RHEA:64109"/>
    </physiologicalReaction>
</comment>
<keyword evidence="4" id="KW-0597">Phosphoprotein</keyword>
<evidence type="ECO:0000256" key="14">
    <source>
        <dbReference type="ARBA" id="ARBA00050481"/>
    </source>
</evidence>
<comment type="catalytic activity">
    <reaction evidence="16">
        <text>N-(15Z-tetracosenoyl)-ethanolamine + H2O = (15Z)-tetracosenoate + ethanolamine</text>
        <dbReference type="Rhea" id="RHEA:63144"/>
        <dbReference type="ChEBI" id="CHEBI:15377"/>
        <dbReference type="ChEBI" id="CHEBI:32392"/>
        <dbReference type="ChEBI" id="CHEBI:57603"/>
        <dbReference type="ChEBI" id="CHEBI:146187"/>
    </reaction>
    <physiologicalReaction direction="left-to-right" evidence="16">
        <dbReference type="Rhea" id="RHEA:63145"/>
    </physiologicalReaction>
</comment>
<organism evidence="41 42">
    <name type="scientific">Monodelphis domestica</name>
    <name type="common">Gray short-tailed opossum</name>
    <dbReference type="NCBI Taxonomy" id="13616"/>
    <lineage>
        <taxon>Eukaryota</taxon>
        <taxon>Metazoa</taxon>
        <taxon>Chordata</taxon>
        <taxon>Craniata</taxon>
        <taxon>Vertebrata</taxon>
        <taxon>Euteleostomi</taxon>
        <taxon>Mammalia</taxon>
        <taxon>Metatheria</taxon>
        <taxon>Didelphimorphia</taxon>
        <taxon>Didelphidae</taxon>
        <taxon>Monodelphis</taxon>
    </lineage>
</organism>
<evidence type="ECO:0000313" key="42">
    <source>
        <dbReference type="Proteomes" id="UP000002280"/>
    </source>
</evidence>
<comment type="catalytic activity">
    <reaction evidence="21">
        <text>N-tetracosanoyl-taurine + H2O = tetracosanoate + taurine</text>
        <dbReference type="Rhea" id="RHEA:63140"/>
        <dbReference type="ChEBI" id="CHEBI:15377"/>
        <dbReference type="ChEBI" id="CHEBI:31014"/>
        <dbReference type="ChEBI" id="CHEBI:132049"/>
        <dbReference type="ChEBI" id="CHEBI:507393"/>
    </reaction>
    <physiologicalReaction direction="left-to-right" evidence="21">
        <dbReference type="Rhea" id="RHEA:63141"/>
    </physiologicalReaction>
</comment>
<evidence type="ECO:0000256" key="7">
    <source>
        <dbReference type="ARBA" id="ARBA00023098"/>
    </source>
</evidence>
<dbReference type="SUPFAM" id="SSF75304">
    <property type="entry name" value="Amidase signature (AS) enzymes"/>
    <property type="match status" value="1"/>
</dbReference>
<comment type="catalytic activity">
    <reaction evidence="18">
        <text>(11Z)-eicosenamide + H2O = (11Z)-eicosenoate + NH4(+)</text>
        <dbReference type="Rhea" id="RHEA:63120"/>
        <dbReference type="ChEBI" id="CHEBI:15377"/>
        <dbReference type="ChEBI" id="CHEBI:28938"/>
        <dbReference type="ChEBI" id="CHEBI:32426"/>
        <dbReference type="ChEBI" id="CHEBI:146167"/>
    </reaction>
    <physiologicalReaction direction="left-to-right" evidence="18">
        <dbReference type="Rhea" id="RHEA:63121"/>
    </physiologicalReaction>
</comment>
<comment type="catalytic activity">
    <reaction evidence="22">
        <text>N-docosanoyl-taurine + H2O = docosanoate + taurine</text>
        <dbReference type="Rhea" id="RHEA:63156"/>
        <dbReference type="ChEBI" id="CHEBI:15377"/>
        <dbReference type="ChEBI" id="CHEBI:23858"/>
        <dbReference type="ChEBI" id="CHEBI:146196"/>
        <dbReference type="ChEBI" id="CHEBI:507393"/>
    </reaction>
    <physiologicalReaction direction="left-to-right" evidence="22">
        <dbReference type="Rhea" id="RHEA:63157"/>
    </physiologicalReaction>
</comment>
<dbReference type="InParanoid" id="K7E4G9"/>
<evidence type="ECO:0000259" key="40">
    <source>
        <dbReference type="Pfam" id="PF01425"/>
    </source>
</evidence>
<comment type="catalytic activity">
    <reaction evidence="11">
        <text>N-(5Z,8Z,11Z,14Z-eicosatetraenoyl)-ethanolamine + H2O = ethanolamine + (5Z,8Z,11Z,14Z)-eicosatetraenoate</text>
        <dbReference type="Rhea" id="RHEA:26136"/>
        <dbReference type="ChEBI" id="CHEBI:2700"/>
        <dbReference type="ChEBI" id="CHEBI:15377"/>
        <dbReference type="ChEBI" id="CHEBI:32395"/>
        <dbReference type="ChEBI" id="CHEBI:57603"/>
        <dbReference type="EC" id="3.5.1.99"/>
    </reaction>
    <physiologicalReaction direction="left-to-right" evidence="11">
        <dbReference type="Rhea" id="RHEA:26137"/>
    </physiologicalReaction>
</comment>
<evidence type="ECO:0000256" key="28">
    <source>
        <dbReference type="ARBA" id="ARBA00052514"/>
    </source>
</evidence>
<comment type="catalytic activity">
    <reaction evidence="17">
        <text>(5Z,8Z,11Z,14Z)-eicosatetraenamide + H2O = (5Z,8Z,11Z,14Z)-eicosatetraenoate + NH4(+)</text>
        <dbReference type="Rhea" id="RHEA:63016"/>
        <dbReference type="ChEBI" id="CHEBI:15377"/>
        <dbReference type="ChEBI" id="CHEBI:28938"/>
        <dbReference type="ChEBI" id="CHEBI:32395"/>
        <dbReference type="ChEBI" id="CHEBI:137830"/>
    </reaction>
    <physiologicalReaction direction="left-to-right" evidence="17">
        <dbReference type="Rhea" id="RHEA:63017"/>
    </physiologicalReaction>
</comment>
<comment type="catalytic activity">
    <reaction evidence="25">
        <text>(9Z,12Z)-octadecadienamide + H2O = (9Z,12Z)-octadecadienoate + NH4(+)</text>
        <dbReference type="Rhea" id="RHEA:63020"/>
        <dbReference type="ChEBI" id="CHEBI:15377"/>
        <dbReference type="ChEBI" id="CHEBI:28938"/>
        <dbReference type="ChEBI" id="CHEBI:30245"/>
        <dbReference type="ChEBI" id="CHEBI:82984"/>
    </reaction>
    <physiologicalReaction direction="left-to-right" evidence="25">
        <dbReference type="Rhea" id="RHEA:63021"/>
    </physiologicalReaction>
</comment>
<comment type="catalytic activity">
    <reaction evidence="15">
        <text>tetradecamide + H2O = tetradecanoate + NH4(+)</text>
        <dbReference type="Rhea" id="RHEA:62992"/>
        <dbReference type="ChEBI" id="CHEBI:15377"/>
        <dbReference type="ChEBI" id="CHEBI:28938"/>
        <dbReference type="ChEBI" id="CHEBI:30807"/>
        <dbReference type="ChEBI" id="CHEBI:137125"/>
    </reaction>
    <physiologicalReaction direction="left-to-right" evidence="15">
        <dbReference type="Rhea" id="RHEA:62993"/>
    </physiologicalReaction>
</comment>
<accession>K7E4G9</accession>
<evidence type="ECO:0000256" key="32">
    <source>
        <dbReference type="ARBA" id="ARBA00052857"/>
    </source>
</evidence>
<keyword evidence="42" id="KW-1185">Reference proteome</keyword>
<dbReference type="GeneTree" id="ENSGT00940000163316"/>
<evidence type="ECO:0000256" key="36">
    <source>
        <dbReference type="ARBA" id="ARBA00077157"/>
    </source>
</evidence>
<evidence type="ECO:0000256" key="25">
    <source>
        <dbReference type="ARBA" id="ARBA00052426"/>
    </source>
</evidence>
<dbReference type="GO" id="GO:0017064">
    <property type="term" value="F:fatty acid amide hydrolase activity"/>
    <property type="evidence" value="ECO:0000318"/>
    <property type="project" value="GO_Central"/>
</dbReference>
<dbReference type="GO" id="GO:0004040">
    <property type="term" value="F:amidase activity"/>
    <property type="evidence" value="ECO:0000318"/>
    <property type="project" value="GO_Central"/>
</dbReference>
<evidence type="ECO:0000256" key="1">
    <source>
        <dbReference type="ARBA" id="ARBA00000208"/>
    </source>
</evidence>
<evidence type="ECO:0000256" key="6">
    <source>
        <dbReference type="ARBA" id="ARBA00022963"/>
    </source>
</evidence>